<protein>
    <submittedName>
        <fullName evidence="1">Uncharacterized protein</fullName>
    </submittedName>
</protein>
<name>F1BCH1_PSEFL</name>
<evidence type="ECO:0000313" key="1">
    <source>
        <dbReference type="EMBL" id="ADX60339.1"/>
    </source>
</evidence>
<dbReference type="AlphaFoldDB" id="F1BCH1"/>
<organism evidence="1">
    <name type="scientific">Pseudomonas fluorescens</name>
    <dbReference type="NCBI Taxonomy" id="294"/>
    <lineage>
        <taxon>Bacteria</taxon>
        <taxon>Pseudomonadati</taxon>
        <taxon>Pseudomonadota</taxon>
        <taxon>Gammaproteobacteria</taxon>
        <taxon>Pseudomonadales</taxon>
        <taxon>Pseudomonadaceae</taxon>
        <taxon>Pseudomonas</taxon>
    </lineage>
</organism>
<proteinExistence type="predicted"/>
<sequence>MSFDYRLQANLYRQLENSQKRFEKIERDGLNNDEALAAMNDEKVFLAATLSASSTYTNYMSETAKTVIEGIQ</sequence>
<accession>F1BCH1</accession>
<reference evidence="1" key="1">
    <citation type="journal article" date="2011" name="Environ. Microbiol. Rep.">
        <title>Pseudomonas fluorescens BBc6R8 type III secretion mutants no longer promote ectomycorrhizal symbiosis.</title>
        <authorList>
            <person name="Cusano A.M."/>
            <person name="Burlinson P.R."/>
            <person name="Deveau A."/>
            <person name="Vion P."/>
            <person name="Uroz S."/>
            <person name="Preston G.M."/>
            <person name="Frey-Klett P."/>
        </authorList>
    </citation>
    <scope>NUCLEOTIDE SEQUENCE</scope>
    <source>
        <strain evidence="1">BBc6R8</strain>
    </source>
</reference>
<dbReference type="EMBL" id="HM752578">
    <property type="protein sequence ID" value="ADX60339.1"/>
    <property type="molecule type" value="Genomic_DNA"/>
</dbReference>